<feature type="signal peptide" evidence="2">
    <location>
        <begin position="1"/>
        <end position="22"/>
    </location>
</feature>
<evidence type="ECO:0000256" key="1">
    <source>
        <dbReference type="SAM" id="MobiDB-lite"/>
    </source>
</evidence>
<evidence type="ECO:0000256" key="2">
    <source>
        <dbReference type="SAM" id="SignalP"/>
    </source>
</evidence>
<evidence type="ECO:0000313" key="3">
    <source>
        <dbReference type="EMBL" id="KAK3904010.1"/>
    </source>
</evidence>
<dbReference type="EMBL" id="MU855418">
    <property type="protein sequence ID" value="KAK3904010.1"/>
    <property type="molecule type" value="Genomic_DNA"/>
</dbReference>
<reference evidence="3" key="1">
    <citation type="journal article" date="2023" name="Mol. Phylogenet. Evol.">
        <title>Genome-scale phylogeny and comparative genomics of the fungal order Sordariales.</title>
        <authorList>
            <person name="Hensen N."/>
            <person name="Bonometti L."/>
            <person name="Westerberg I."/>
            <person name="Brannstrom I.O."/>
            <person name="Guillou S."/>
            <person name="Cros-Aarteil S."/>
            <person name="Calhoun S."/>
            <person name="Haridas S."/>
            <person name="Kuo A."/>
            <person name="Mondo S."/>
            <person name="Pangilinan J."/>
            <person name="Riley R."/>
            <person name="LaButti K."/>
            <person name="Andreopoulos B."/>
            <person name="Lipzen A."/>
            <person name="Chen C."/>
            <person name="Yan M."/>
            <person name="Daum C."/>
            <person name="Ng V."/>
            <person name="Clum A."/>
            <person name="Steindorff A."/>
            <person name="Ohm R.A."/>
            <person name="Martin F."/>
            <person name="Silar P."/>
            <person name="Natvig D.O."/>
            <person name="Lalanne C."/>
            <person name="Gautier V."/>
            <person name="Ament-Velasquez S.L."/>
            <person name="Kruys A."/>
            <person name="Hutchinson M.I."/>
            <person name="Powell A.J."/>
            <person name="Barry K."/>
            <person name="Miller A.N."/>
            <person name="Grigoriev I.V."/>
            <person name="Debuchy R."/>
            <person name="Gladieux P."/>
            <person name="Hiltunen Thoren M."/>
            <person name="Johannesson H."/>
        </authorList>
    </citation>
    <scope>NUCLEOTIDE SEQUENCE</scope>
    <source>
        <strain evidence="3">CBS 103.79</strain>
    </source>
</reference>
<name>A0AAN6RV08_9PEZI</name>
<feature type="chain" id="PRO_5042829087" evidence="2">
    <location>
        <begin position="23"/>
        <end position="104"/>
    </location>
</feature>
<keyword evidence="2" id="KW-0732">Signal</keyword>
<proteinExistence type="predicted"/>
<comment type="caution">
    <text evidence="3">The sequence shown here is derived from an EMBL/GenBank/DDBJ whole genome shotgun (WGS) entry which is preliminary data.</text>
</comment>
<organism evidence="3 4">
    <name type="scientific">Staphylotrichum tortipilum</name>
    <dbReference type="NCBI Taxonomy" id="2831512"/>
    <lineage>
        <taxon>Eukaryota</taxon>
        <taxon>Fungi</taxon>
        <taxon>Dikarya</taxon>
        <taxon>Ascomycota</taxon>
        <taxon>Pezizomycotina</taxon>
        <taxon>Sordariomycetes</taxon>
        <taxon>Sordariomycetidae</taxon>
        <taxon>Sordariales</taxon>
        <taxon>Chaetomiaceae</taxon>
        <taxon>Staphylotrichum</taxon>
    </lineage>
</organism>
<keyword evidence="4" id="KW-1185">Reference proteome</keyword>
<reference evidence="3" key="2">
    <citation type="submission" date="2023-05" db="EMBL/GenBank/DDBJ databases">
        <authorList>
            <consortium name="Lawrence Berkeley National Laboratory"/>
            <person name="Steindorff A."/>
            <person name="Hensen N."/>
            <person name="Bonometti L."/>
            <person name="Westerberg I."/>
            <person name="Brannstrom I.O."/>
            <person name="Guillou S."/>
            <person name="Cros-Aarteil S."/>
            <person name="Calhoun S."/>
            <person name="Haridas S."/>
            <person name="Kuo A."/>
            <person name="Mondo S."/>
            <person name="Pangilinan J."/>
            <person name="Riley R."/>
            <person name="Labutti K."/>
            <person name="Andreopoulos B."/>
            <person name="Lipzen A."/>
            <person name="Chen C."/>
            <person name="Yanf M."/>
            <person name="Daum C."/>
            <person name="Ng V."/>
            <person name="Clum A."/>
            <person name="Ohm R."/>
            <person name="Martin F."/>
            <person name="Silar P."/>
            <person name="Natvig D."/>
            <person name="Lalanne C."/>
            <person name="Gautier V."/>
            <person name="Ament-Velasquez S.L."/>
            <person name="Kruys A."/>
            <person name="Hutchinson M.I."/>
            <person name="Powell A.J."/>
            <person name="Barry K."/>
            <person name="Miller A.N."/>
            <person name="Grigoriev I.V."/>
            <person name="Debuchy R."/>
            <person name="Gladieux P."/>
            <person name="Thoren M.H."/>
            <person name="Johannesson H."/>
        </authorList>
    </citation>
    <scope>NUCLEOTIDE SEQUENCE</scope>
    <source>
        <strain evidence="3">CBS 103.79</strain>
    </source>
</reference>
<dbReference type="Proteomes" id="UP001303889">
    <property type="component" value="Unassembled WGS sequence"/>
</dbReference>
<protein>
    <submittedName>
        <fullName evidence="3">Uncharacterized protein</fullName>
    </submittedName>
</protein>
<dbReference type="AlphaFoldDB" id="A0AAN6RV08"/>
<sequence length="104" mass="10870">MVHSSNLMVLLAVLSTASLSTALNTNATSTAVHPTIATTDHDIGTFDSPTAATTRRFALRDWTHMLRERKGKGSSTSKSGGGYQNGAERVSALGKGIPARGQLS</sequence>
<evidence type="ECO:0000313" key="4">
    <source>
        <dbReference type="Proteomes" id="UP001303889"/>
    </source>
</evidence>
<gene>
    <name evidence="3" type="ORF">C8A05DRAFT_32219</name>
</gene>
<accession>A0AAN6RV08</accession>
<feature type="region of interest" description="Disordered" evidence="1">
    <location>
        <begin position="68"/>
        <end position="104"/>
    </location>
</feature>